<keyword evidence="3" id="KW-1185">Reference proteome</keyword>
<sequence length="124" mass="12797">MAIGVAEIDCAVAGIELVAGAEAERLELLVPPLLRARLEAALAGRLDDAAGCDELLGPALDAEEFPPAADDPAELSATATPYPVENSAAPTPRATANPPTRPTKREAPMIVYLPDQRPLCLCGG</sequence>
<name>A0A7I7SP19_9MYCO</name>
<evidence type="ECO:0000256" key="1">
    <source>
        <dbReference type="SAM" id="MobiDB-lite"/>
    </source>
</evidence>
<evidence type="ECO:0000313" key="3">
    <source>
        <dbReference type="Proteomes" id="UP000466445"/>
    </source>
</evidence>
<feature type="region of interest" description="Disordered" evidence="1">
    <location>
        <begin position="62"/>
        <end position="107"/>
    </location>
</feature>
<feature type="compositionally biased region" description="Low complexity" evidence="1">
    <location>
        <begin position="88"/>
        <end position="98"/>
    </location>
</feature>
<accession>A0A7I7SP19</accession>
<dbReference type="EMBL" id="AP022595">
    <property type="protein sequence ID" value="BBY58131.1"/>
    <property type="molecule type" value="Genomic_DNA"/>
</dbReference>
<protein>
    <submittedName>
        <fullName evidence="2">Uncharacterized protein</fullName>
    </submittedName>
</protein>
<organism evidence="2 3">
    <name type="scientific">Mycolicibacterium sarraceniae</name>
    <dbReference type="NCBI Taxonomy" id="1534348"/>
    <lineage>
        <taxon>Bacteria</taxon>
        <taxon>Bacillati</taxon>
        <taxon>Actinomycetota</taxon>
        <taxon>Actinomycetes</taxon>
        <taxon>Mycobacteriales</taxon>
        <taxon>Mycobacteriaceae</taxon>
        <taxon>Mycolicibacterium</taxon>
    </lineage>
</organism>
<dbReference type="AlphaFoldDB" id="A0A7I7SP19"/>
<proteinExistence type="predicted"/>
<dbReference type="Proteomes" id="UP000466445">
    <property type="component" value="Chromosome"/>
</dbReference>
<gene>
    <name evidence="2" type="ORF">MSAR_12670</name>
</gene>
<dbReference type="KEGG" id="msar:MSAR_12670"/>
<evidence type="ECO:0000313" key="2">
    <source>
        <dbReference type="EMBL" id="BBY58131.1"/>
    </source>
</evidence>
<reference evidence="2 3" key="1">
    <citation type="journal article" date="2019" name="Emerg. Microbes Infect.">
        <title>Comprehensive subspecies identification of 175 nontuberculous mycobacteria species based on 7547 genomic profiles.</title>
        <authorList>
            <person name="Matsumoto Y."/>
            <person name="Kinjo T."/>
            <person name="Motooka D."/>
            <person name="Nabeya D."/>
            <person name="Jung N."/>
            <person name="Uechi K."/>
            <person name="Horii T."/>
            <person name="Iida T."/>
            <person name="Fujita J."/>
            <person name="Nakamura S."/>
        </authorList>
    </citation>
    <scope>NUCLEOTIDE SEQUENCE [LARGE SCALE GENOMIC DNA]</scope>
    <source>
        <strain evidence="2 3">JCM 30395</strain>
    </source>
</reference>